<keyword evidence="7" id="KW-0804">Transcription</keyword>
<dbReference type="AlphaFoldDB" id="A0A090ZGE9"/>
<dbReference type="PRINTS" id="PR00035">
    <property type="entry name" value="HTHGNTR"/>
</dbReference>
<evidence type="ECO:0000259" key="9">
    <source>
        <dbReference type="PROSITE" id="PS50949"/>
    </source>
</evidence>
<protein>
    <submittedName>
        <fullName evidence="10">Aminotransferase class I and II family protein</fullName>
    </submittedName>
    <submittedName>
        <fullName evidence="11">Aminotransferase class I/II-fold pyridoxal phosphate-dependent enzyme</fullName>
    </submittedName>
</protein>
<evidence type="ECO:0000256" key="5">
    <source>
        <dbReference type="ARBA" id="ARBA00023015"/>
    </source>
</evidence>
<dbReference type="GO" id="GO:0003677">
    <property type="term" value="F:DNA binding"/>
    <property type="evidence" value="ECO:0007669"/>
    <property type="project" value="UniProtKB-KW"/>
</dbReference>
<feature type="region of interest" description="Disordered" evidence="8">
    <location>
        <begin position="210"/>
        <end position="245"/>
    </location>
</feature>
<evidence type="ECO:0000256" key="8">
    <source>
        <dbReference type="SAM" id="MobiDB-lite"/>
    </source>
</evidence>
<keyword evidence="3 10" id="KW-0032">Aminotransferase</keyword>
<gene>
    <name evidence="10" type="ORF">DJ90_1094</name>
    <name evidence="11" type="ORF">GNQ08_06675</name>
</gene>
<dbReference type="Pfam" id="PF00155">
    <property type="entry name" value="Aminotran_1_2"/>
    <property type="match status" value="1"/>
</dbReference>
<evidence type="ECO:0000256" key="1">
    <source>
        <dbReference type="ARBA" id="ARBA00001933"/>
    </source>
</evidence>
<dbReference type="CDD" id="cd07377">
    <property type="entry name" value="WHTH_GntR"/>
    <property type="match status" value="1"/>
</dbReference>
<dbReference type="RefSeq" id="WP_036620312.1">
    <property type="nucleotide sequence ID" value="NZ_BGML01000010.1"/>
</dbReference>
<dbReference type="EMBL" id="WNZZ01000003">
    <property type="protein sequence ID" value="MUG22111.1"/>
    <property type="molecule type" value="Genomic_DNA"/>
</dbReference>
<evidence type="ECO:0000313" key="10">
    <source>
        <dbReference type="EMBL" id="KFN10399.1"/>
    </source>
</evidence>
<evidence type="ECO:0000313" key="12">
    <source>
        <dbReference type="Proteomes" id="UP000029278"/>
    </source>
</evidence>
<dbReference type="SMART" id="SM00345">
    <property type="entry name" value="HTH_GNTR"/>
    <property type="match status" value="1"/>
</dbReference>
<dbReference type="GO" id="GO:0003700">
    <property type="term" value="F:DNA-binding transcription factor activity"/>
    <property type="evidence" value="ECO:0007669"/>
    <property type="project" value="InterPro"/>
</dbReference>
<dbReference type="HOGENOM" id="CLU_017584_0_1_9"/>
<dbReference type="Gene3D" id="1.10.10.10">
    <property type="entry name" value="Winged helix-like DNA-binding domain superfamily/Winged helix DNA-binding domain"/>
    <property type="match status" value="1"/>
</dbReference>
<feature type="domain" description="HTH gntR-type" evidence="9">
    <location>
        <begin position="16"/>
        <end position="84"/>
    </location>
</feature>
<dbReference type="PANTHER" id="PTHR46577:SF1">
    <property type="entry name" value="HTH-TYPE TRANSCRIPTIONAL REGULATORY PROTEIN GABR"/>
    <property type="match status" value="1"/>
</dbReference>
<name>A0A090ZGE9_PAEMA</name>
<evidence type="ECO:0000313" key="11">
    <source>
        <dbReference type="EMBL" id="MUG22111.1"/>
    </source>
</evidence>
<dbReference type="EMBL" id="JMQA01000018">
    <property type="protein sequence ID" value="KFN10399.1"/>
    <property type="molecule type" value="Genomic_DNA"/>
</dbReference>
<dbReference type="GeneID" id="77011837"/>
<dbReference type="InterPro" id="IPR004839">
    <property type="entry name" value="Aminotransferase_I/II_large"/>
</dbReference>
<accession>A0A090ZGE9</accession>
<evidence type="ECO:0000256" key="7">
    <source>
        <dbReference type="ARBA" id="ARBA00023163"/>
    </source>
</evidence>
<dbReference type="InterPro" id="IPR015424">
    <property type="entry name" value="PyrdxlP-dep_Trfase"/>
</dbReference>
<keyword evidence="6" id="KW-0238">DNA-binding</keyword>
<sequence length="569" mass="61178">MPDFTIALQSFSDKYRYKYLALYHALRDAIHNGTLAEGTRLPATRELAAMYGLSRGSVSQAYDMLHAEGYVRTIVGSGTFVTGMLAPRQETSDRKAQVVLSPWGRRVVSVMDRTGNQRDARLDGGTAGDGDGDGRFPGAAAAAVASPEPAGVISYRDGGPWEALFPAAEWKSALAWAARGKSGGAGGDGGSDAGVSGAYGAYGACGSGAAGAGGSRADTKRAGLDRADPGGAAGESADPGRTGADPLGELELRQAIAAHLRRSRGISADAEQICLFNGSMQAITLLTQLLLGEGEPAVLEDPCYYGIARAVAACGGVAVPAQLDGHGIVPRDWDARLLFVTPGRQFPTGAVLSHARRRELLKWASRRNAVIVEDDYDSEFRWGGRPLEPLKALDQEERVIYIGSFSKTMFAALRIGYAVLPRSLVRALASAKALYEPAPPARLEQRALARFMRTGGYDRHLRRMRRYYGAKQEVFRTRLESELGGLFRLQPADAGLLMYALWRKSPEEYRAFQAAATRRGVLFRDAAIYRLTPGEPAACFCFAHLDEEALLEGVNRMKAAWIDIQVNGN</sequence>
<dbReference type="InterPro" id="IPR000524">
    <property type="entry name" value="Tscrpt_reg_HTH_GntR"/>
</dbReference>
<comment type="caution">
    <text evidence="10">The sequence shown here is derived from an EMBL/GenBank/DDBJ whole genome shotgun (WGS) entry which is preliminary data.</text>
</comment>
<dbReference type="SUPFAM" id="SSF53383">
    <property type="entry name" value="PLP-dependent transferases"/>
    <property type="match status" value="1"/>
</dbReference>
<evidence type="ECO:0000313" key="13">
    <source>
        <dbReference type="Proteomes" id="UP000442469"/>
    </source>
</evidence>
<comment type="similarity">
    <text evidence="2">In the C-terminal section; belongs to the class-I pyridoxal-phosphate-dependent aminotransferase family.</text>
</comment>
<organism evidence="10 12">
    <name type="scientific">Paenibacillus macerans</name>
    <name type="common">Bacillus macerans</name>
    <dbReference type="NCBI Taxonomy" id="44252"/>
    <lineage>
        <taxon>Bacteria</taxon>
        <taxon>Bacillati</taxon>
        <taxon>Bacillota</taxon>
        <taxon>Bacilli</taxon>
        <taxon>Bacillales</taxon>
        <taxon>Paenibacillaceae</taxon>
        <taxon>Paenibacillus</taxon>
    </lineage>
</organism>
<feature type="compositionally biased region" description="Basic and acidic residues" evidence="8">
    <location>
        <begin position="217"/>
        <end position="228"/>
    </location>
</feature>
<dbReference type="STRING" id="44252.DJ90_1094"/>
<dbReference type="InterPro" id="IPR036388">
    <property type="entry name" value="WH-like_DNA-bd_sf"/>
</dbReference>
<dbReference type="InterPro" id="IPR036390">
    <property type="entry name" value="WH_DNA-bd_sf"/>
</dbReference>
<reference evidence="11 13" key="2">
    <citation type="submission" date="2019-11" db="EMBL/GenBank/DDBJ databases">
        <title>Draft genome sequences of five Paenibacillus species of dairy origin.</title>
        <authorList>
            <person name="Olajide A.M."/>
            <person name="Chen S."/>
            <person name="Lapointe G."/>
        </authorList>
    </citation>
    <scope>NUCLEOTIDE SEQUENCE [LARGE SCALE GENOMIC DNA]</scope>
    <source>
        <strain evidence="11 13">3CT49</strain>
    </source>
</reference>
<dbReference type="SUPFAM" id="SSF46785">
    <property type="entry name" value="Winged helix' DNA-binding domain"/>
    <property type="match status" value="1"/>
</dbReference>
<keyword evidence="10" id="KW-0808">Transferase</keyword>
<dbReference type="Proteomes" id="UP000442469">
    <property type="component" value="Unassembled WGS sequence"/>
</dbReference>
<dbReference type="InterPro" id="IPR051446">
    <property type="entry name" value="HTH_trans_reg/aminotransferase"/>
</dbReference>
<dbReference type="GO" id="GO:0030170">
    <property type="term" value="F:pyridoxal phosphate binding"/>
    <property type="evidence" value="ECO:0007669"/>
    <property type="project" value="InterPro"/>
</dbReference>
<reference evidence="10 12" key="1">
    <citation type="submission" date="2014-04" db="EMBL/GenBank/DDBJ databases">
        <authorList>
            <person name="Bishop-Lilly K.A."/>
            <person name="Broomall S.M."/>
            <person name="Chain P.S."/>
            <person name="Chertkov O."/>
            <person name="Coyne S.R."/>
            <person name="Daligault H.E."/>
            <person name="Davenport K.W."/>
            <person name="Erkkila T."/>
            <person name="Frey K.G."/>
            <person name="Gibbons H.S."/>
            <person name="Gu W."/>
            <person name="Jaissle J."/>
            <person name="Johnson S.L."/>
            <person name="Koroleva G.I."/>
            <person name="Ladner J.T."/>
            <person name="Lo C.-C."/>
            <person name="Minogue T.D."/>
            <person name="Munk C."/>
            <person name="Palacios G.F."/>
            <person name="Redden C.L."/>
            <person name="Rosenzweig C.N."/>
            <person name="Scholz M.B."/>
            <person name="Teshima H."/>
            <person name="Xu Y."/>
        </authorList>
    </citation>
    <scope>NUCLEOTIDE SEQUENCE [LARGE SCALE GENOMIC DNA]</scope>
    <source>
        <strain evidence="10 12">8244</strain>
    </source>
</reference>
<keyword evidence="4" id="KW-0663">Pyridoxal phosphate</keyword>
<proteinExistence type="inferred from homology"/>
<evidence type="ECO:0000256" key="3">
    <source>
        <dbReference type="ARBA" id="ARBA00022576"/>
    </source>
</evidence>
<evidence type="ECO:0000256" key="6">
    <source>
        <dbReference type="ARBA" id="ARBA00023125"/>
    </source>
</evidence>
<dbReference type="OrthoDB" id="9808770at2"/>
<dbReference type="InterPro" id="IPR015421">
    <property type="entry name" value="PyrdxlP-dep_Trfase_major"/>
</dbReference>
<dbReference type="Proteomes" id="UP000029278">
    <property type="component" value="Unassembled WGS sequence"/>
</dbReference>
<dbReference type="PANTHER" id="PTHR46577">
    <property type="entry name" value="HTH-TYPE TRANSCRIPTIONAL REGULATORY PROTEIN GABR"/>
    <property type="match status" value="1"/>
</dbReference>
<dbReference type="Pfam" id="PF00392">
    <property type="entry name" value="GntR"/>
    <property type="match status" value="1"/>
</dbReference>
<dbReference type="PROSITE" id="PS50949">
    <property type="entry name" value="HTH_GNTR"/>
    <property type="match status" value="1"/>
</dbReference>
<comment type="cofactor">
    <cofactor evidence="1">
        <name>pyridoxal 5'-phosphate</name>
        <dbReference type="ChEBI" id="CHEBI:597326"/>
    </cofactor>
</comment>
<keyword evidence="12" id="KW-1185">Reference proteome</keyword>
<evidence type="ECO:0000256" key="4">
    <source>
        <dbReference type="ARBA" id="ARBA00022898"/>
    </source>
</evidence>
<evidence type="ECO:0000256" key="2">
    <source>
        <dbReference type="ARBA" id="ARBA00005384"/>
    </source>
</evidence>
<keyword evidence="5" id="KW-0805">Transcription regulation</keyword>
<dbReference type="GO" id="GO:0008483">
    <property type="term" value="F:transaminase activity"/>
    <property type="evidence" value="ECO:0007669"/>
    <property type="project" value="UniProtKB-KW"/>
</dbReference>
<dbReference type="PATRIC" id="fig|44252.3.peg.1561"/>
<dbReference type="Gene3D" id="3.40.640.10">
    <property type="entry name" value="Type I PLP-dependent aspartate aminotransferase-like (Major domain)"/>
    <property type="match status" value="1"/>
</dbReference>
<dbReference type="CDD" id="cd00609">
    <property type="entry name" value="AAT_like"/>
    <property type="match status" value="1"/>
</dbReference>